<gene>
    <name evidence="2" type="ORF">CIG75_01405</name>
</gene>
<feature type="transmembrane region" description="Helical" evidence="1">
    <location>
        <begin position="12"/>
        <end position="30"/>
    </location>
</feature>
<evidence type="ECO:0000313" key="2">
    <source>
        <dbReference type="EMBL" id="ASS73760.1"/>
    </source>
</evidence>
<dbReference type="RefSeq" id="WP_094235020.1">
    <property type="nucleotide sequence ID" value="NZ_CP022657.1"/>
</dbReference>
<feature type="transmembrane region" description="Helical" evidence="1">
    <location>
        <begin position="36"/>
        <end position="58"/>
    </location>
</feature>
<dbReference type="OrthoDB" id="2382220at2"/>
<dbReference type="Proteomes" id="UP000214688">
    <property type="component" value="Chromosome"/>
</dbReference>
<keyword evidence="1" id="KW-1133">Transmembrane helix</keyword>
<evidence type="ECO:0000313" key="3">
    <source>
        <dbReference type="Proteomes" id="UP000214688"/>
    </source>
</evidence>
<organism evidence="2 3">
    <name type="scientific">Tumebacillus algifaecis</name>
    <dbReference type="NCBI Taxonomy" id="1214604"/>
    <lineage>
        <taxon>Bacteria</taxon>
        <taxon>Bacillati</taxon>
        <taxon>Bacillota</taxon>
        <taxon>Bacilli</taxon>
        <taxon>Bacillales</taxon>
        <taxon>Alicyclobacillaceae</taxon>
        <taxon>Tumebacillus</taxon>
    </lineage>
</organism>
<accession>A0A223CWR1</accession>
<keyword evidence="3" id="KW-1185">Reference proteome</keyword>
<dbReference type="AlphaFoldDB" id="A0A223CWR1"/>
<name>A0A223CWR1_9BACL</name>
<dbReference type="KEGG" id="tab:CIG75_01405"/>
<evidence type="ECO:0000256" key="1">
    <source>
        <dbReference type="SAM" id="Phobius"/>
    </source>
</evidence>
<keyword evidence="1" id="KW-0472">Membrane</keyword>
<keyword evidence="1" id="KW-0812">Transmembrane</keyword>
<sequence>MNRFWAFIERMNLALWIAVIFLFHLILYLSLGTDRWLYATVLATATYTAAFALLKALARNNKKRGVR</sequence>
<reference evidence="2 3" key="1">
    <citation type="journal article" date="2015" name="Int. J. Syst. Evol. Microbiol.">
        <title>Tumebacillus algifaecis sp. nov., isolated from decomposing algal scum.</title>
        <authorList>
            <person name="Wu Y.F."/>
            <person name="Zhang B."/>
            <person name="Xing P."/>
            <person name="Wu Q.L."/>
            <person name="Liu S.J."/>
        </authorList>
    </citation>
    <scope>NUCLEOTIDE SEQUENCE [LARGE SCALE GENOMIC DNA]</scope>
    <source>
        <strain evidence="2 3">THMBR28</strain>
    </source>
</reference>
<proteinExistence type="predicted"/>
<protein>
    <submittedName>
        <fullName evidence="2">Uncharacterized protein</fullName>
    </submittedName>
</protein>
<dbReference type="EMBL" id="CP022657">
    <property type="protein sequence ID" value="ASS73760.1"/>
    <property type="molecule type" value="Genomic_DNA"/>
</dbReference>